<dbReference type="GO" id="GO:0004553">
    <property type="term" value="F:hydrolase activity, hydrolyzing O-glycosyl compounds"/>
    <property type="evidence" value="ECO:0007669"/>
    <property type="project" value="InterPro"/>
</dbReference>
<name>A0A538SPG9_UNCEI</name>
<accession>A0A538SPG9</accession>
<dbReference type="Gene3D" id="3.20.20.300">
    <property type="entry name" value="Glycoside hydrolase, family 3, N-terminal domain"/>
    <property type="match status" value="1"/>
</dbReference>
<evidence type="ECO:0000256" key="3">
    <source>
        <dbReference type="ARBA" id="ARBA00023295"/>
    </source>
</evidence>
<dbReference type="InterPro" id="IPR050226">
    <property type="entry name" value="NagZ_Beta-hexosaminidase"/>
</dbReference>
<dbReference type="Pfam" id="PF00933">
    <property type="entry name" value="Glyco_hydro_3"/>
    <property type="match status" value="1"/>
</dbReference>
<dbReference type="InterPro" id="IPR001764">
    <property type="entry name" value="Glyco_hydro_3_N"/>
</dbReference>
<dbReference type="PANTHER" id="PTHR30480:SF16">
    <property type="entry name" value="GLYCOSIDE HYDROLASE FAMILY 3 DOMAIN PROTEIN"/>
    <property type="match status" value="1"/>
</dbReference>
<evidence type="ECO:0000256" key="1">
    <source>
        <dbReference type="ARBA" id="ARBA00005336"/>
    </source>
</evidence>
<keyword evidence="2 5" id="KW-0378">Hydrolase</keyword>
<dbReference type="Proteomes" id="UP000320184">
    <property type="component" value="Unassembled WGS sequence"/>
</dbReference>
<organism evidence="5 6">
    <name type="scientific">Eiseniibacteriota bacterium</name>
    <dbReference type="NCBI Taxonomy" id="2212470"/>
    <lineage>
        <taxon>Bacteria</taxon>
        <taxon>Candidatus Eiseniibacteriota</taxon>
    </lineage>
</organism>
<gene>
    <name evidence="5" type="ORF">E6K73_01635</name>
</gene>
<dbReference type="SUPFAM" id="SSF51445">
    <property type="entry name" value="(Trans)glycosidases"/>
    <property type="match status" value="1"/>
</dbReference>
<reference evidence="5 6" key="1">
    <citation type="journal article" date="2019" name="Nat. Microbiol.">
        <title>Mediterranean grassland soil C-N compound turnover is dependent on rainfall and depth, and is mediated by genomically divergent microorganisms.</title>
        <authorList>
            <person name="Diamond S."/>
            <person name="Andeer P.F."/>
            <person name="Li Z."/>
            <person name="Crits-Christoph A."/>
            <person name="Burstein D."/>
            <person name="Anantharaman K."/>
            <person name="Lane K.R."/>
            <person name="Thomas B.C."/>
            <person name="Pan C."/>
            <person name="Northen T.R."/>
            <person name="Banfield J.F."/>
        </authorList>
    </citation>
    <scope>NUCLEOTIDE SEQUENCE [LARGE SCALE GENOMIC DNA]</scope>
    <source>
        <strain evidence="5">WS_3</strain>
    </source>
</reference>
<sequence length="480" mass="51411">MDAQRGIARRFVIGLPPEGIGKAWEKDFSAFPPAGVIIFKRDFRDLEDLRLLTARLRDLARPRRLFIATDEEGGHVSQLAGHLVVPPNALLLGRGAEPGDIEWVSRVTAERLRALGIDWVFAPVADVHSRALNPVIGPRAFSTAPGEVAERVAEAVRGLRAGGVASCLKHFPGHGDTVLDSHLALPTCTAPRAELAQRELVPFRANLGADAVMSAHVVYPALDAEHPATFSPAVLQNLLRRELGFGGVCITDALEMKGAAEGRDTFETGRLALEAGCDLLLFAFHNDELRRVRLELSRALVDGKIGRASFDAARPRLARLDGAHRGPSAAELGKPIGELTPADWESRLERVVERGLIVRGALAAPAAGALWVEEPEWKEGRSLSEELSSLGVPVSANGPAGLGMVAVASRKPLPAEEIDGLRARCNERPTILVGLQNDAFLDALPEAALRISAADSTPLTRRVVARLLAQHLKTAARAGV</sequence>
<dbReference type="EMBL" id="VBOT01000021">
    <property type="protein sequence ID" value="TMQ53270.1"/>
    <property type="molecule type" value="Genomic_DNA"/>
</dbReference>
<dbReference type="AlphaFoldDB" id="A0A538SPG9"/>
<dbReference type="GO" id="GO:0009254">
    <property type="term" value="P:peptidoglycan turnover"/>
    <property type="evidence" value="ECO:0007669"/>
    <property type="project" value="TreeGrafter"/>
</dbReference>
<dbReference type="GO" id="GO:0005975">
    <property type="term" value="P:carbohydrate metabolic process"/>
    <property type="evidence" value="ECO:0007669"/>
    <property type="project" value="InterPro"/>
</dbReference>
<feature type="domain" description="Glycoside hydrolase family 3 N-terminal" evidence="4">
    <location>
        <begin position="34"/>
        <end position="320"/>
    </location>
</feature>
<evidence type="ECO:0000313" key="6">
    <source>
        <dbReference type="Proteomes" id="UP000320184"/>
    </source>
</evidence>
<comment type="similarity">
    <text evidence="1">Belongs to the glycosyl hydrolase 3 family.</text>
</comment>
<protein>
    <submittedName>
        <fullName evidence="5">Glycoside hydrolase family 3 protein</fullName>
    </submittedName>
</protein>
<proteinExistence type="inferred from homology"/>
<evidence type="ECO:0000256" key="2">
    <source>
        <dbReference type="ARBA" id="ARBA00022801"/>
    </source>
</evidence>
<keyword evidence="3" id="KW-0326">Glycosidase</keyword>
<dbReference type="PANTHER" id="PTHR30480">
    <property type="entry name" value="BETA-HEXOSAMINIDASE-RELATED"/>
    <property type="match status" value="1"/>
</dbReference>
<evidence type="ECO:0000313" key="5">
    <source>
        <dbReference type="EMBL" id="TMQ53270.1"/>
    </source>
</evidence>
<evidence type="ECO:0000259" key="4">
    <source>
        <dbReference type="Pfam" id="PF00933"/>
    </source>
</evidence>
<dbReference type="InterPro" id="IPR036962">
    <property type="entry name" value="Glyco_hydro_3_N_sf"/>
</dbReference>
<comment type="caution">
    <text evidence="5">The sequence shown here is derived from an EMBL/GenBank/DDBJ whole genome shotgun (WGS) entry which is preliminary data.</text>
</comment>
<dbReference type="InterPro" id="IPR017853">
    <property type="entry name" value="GH"/>
</dbReference>